<evidence type="ECO:0000313" key="2">
    <source>
        <dbReference type="RefSeq" id="XP_029635362.1"/>
    </source>
</evidence>
<organism evidence="1 2">
    <name type="scientific">Octopus sinensis</name>
    <name type="common">East Asian common octopus</name>
    <dbReference type="NCBI Taxonomy" id="2607531"/>
    <lineage>
        <taxon>Eukaryota</taxon>
        <taxon>Metazoa</taxon>
        <taxon>Spiralia</taxon>
        <taxon>Lophotrochozoa</taxon>
        <taxon>Mollusca</taxon>
        <taxon>Cephalopoda</taxon>
        <taxon>Coleoidea</taxon>
        <taxon>Octopodiformes</taxon>
        <taxon>Octopoda</taxon>
        <taxon>Incirrata</taxon>
        <taxon>Octopodidae</taxon>
        <taxon>Octopus</taxon>
    </lineage>
</organism>
<evidence type="ECO:0000313" key="5">
    <source>
        <dbReference type="RefSeq" id="XP_036358449.1"/>
    </source>
</evidence>
<dbReference type="PANTHER" id="PTHR34651">
    <property type="entry name" value="SIMILAR TO ENSANGP00000021391"/>
    <property type="match status" value="1"/>
</dbReference>
<name>A0A6P7SAQ8_9MOLL</name>
<reference evidence="2 3" key="1">
    <citation type="submission" date="2025-08" db="UniProtKB">
        <authorList>
            <consortium name="RefSeq"/>
        </authorList>
    </citation>
    <scope>IDENTIFICATION</scope>
</reference>
<dbReference type="PANTHER" id="PTHR34651:SF1">
    <property type="entry name" value="SIMILAR TO ENSANGP00000021391"/>
    <property type="match status" value="1"/>
</dbReference>
<dbReference type="KEGG" id="osn:115210779"/>
<dbReference type="RefSeq" id="XP_036358447.1">
    <property type="nucleotide sequence ID" value="XM_036502554.1"/>
</dbReference>
<dbReference type="RefSeq" id="XP_029635362.1">
    <property type="nucleotide sequence ID" value="XM_029779502.2"/>
</dbReference>
<dbReference type="RefSeq" id="XP_036358449.1">
    <property type="nucleotide sequence ID" value="XM_036502556.1"/>
</dbReference>
<evidence type="ECO:0000313" key="1">
    <source>
        <dbReference type="Proteomes" id="UP000515154"/>
    </source>
</evidence>
<proteinExistence type="predicted"/>
<evidence type="ECO:0000313" key="4">
    <source>
        <dbReference type="RefSeq" id="XP_036358448.1"/>
    </source>
</evidence>
<dbReference type="InterPro" id="IPR029245">
    <property type="entry name" value="DUF4528"/>
</dbReference>
<accession>A0A6P7SAQ8</accession>
<sequence>MKVVNQIVQKIHLRSYPNRPLASEVLTCHLLQRQHPYWTSFSVYKKSVCNDHFGLSHFNWTVGKYNYHILRTGCFPFIKYHCTRRPYEDLTFDNTFFTFLKVINLGVPTLAYGIACWMLVRYHEDVETTKGTVRIYFLNKEEKNSQY</sequence>
<protein>
    <submittedName>
        <fullName evidence="2 3">Uncharacterized protein C15orf61-like</fullName>
    </submittedName>
</protein>
<dbReference type="AlphaFoldDB" id="A0A6P7SAQ8"/>
<dbReference type="Proteomes" id="UP000515154">
    <property type="component" value="Linkage group LG4"/>
</dbReference>
<evidence type="ECO:0000313" key="3">
    <source>
        <dbReference type="RefSeq" id="XP_036358447.1"/>
    </source>
</evidence>
<dbReference type="Pfam" id="PF15031">
    <property type="entry name" value="DUF4528"/>
    <property type="match status" value="1"/>
</dbReference>
<gene>
    <name evidence="2 3 4 5" type="primary">LOC115210779</name>
</gene>
<dbReference type="RefSeq" id="XP_036358448.1">
    <property type="nucleotide sequence ID" value="XM_036502555.1"/>
</dbReference>
<keyword evidence="1" id="KW-1185">Reference proteome</keyword>